<dbReference type="SUPFAM" id="SSF56925">
    <property type="entry name" value="OMPA-like"/>
    <property type="match status" value="1"/>
</dbReference>
<dbReference type="AlphaFoldDB" id="A0A6G7YRL6"/>
<evidence type="ECO:0000313" key="5">
    <source>
        <dbReference type="EMBL" id="QIK79385.1"/>
    </source>
</evidence>
<protein>
    <submittedName>
        <fullName evidence="5">Porin family protein</fullName>
    </submittedName>
</protein>
<name>A0A6G7YRL6_9SPHN</name>
<dbReference type="Gene3D" id="2.40.160.20">
    <property type="match status" value="1"/>
</dbReference>
<sequence>MRKTAIAVAFATTMLATPAVARDGAWYAGIEGGLLLAEDIDLDYSDPTVVVADGILLDHGTGVDADIIGGYDFGMFRLEAESGYKRAPIKQISVAAQTDLLTGSGAGGGAILDSDGSSKVISGMGNLLLDFGDDEPWSGFVGGGVGLARVTVDMLDIKTTDRALAWQLLAGVRGSITPRLQAGLKYRYFNTRKLDLGNDDAVVPFALSGGKFRSHSLLASLIYNFWTPPAPPPPVVETPVAPPPPATQTCPDGSVILATDACPVPPPPPPPPAPEPERG</sequence>
<evidence type="ECO:0000256" key="2">
    <source>
        <dbReference type="SAM" id="MobiDB-lite"/>
    </source>
</evidence>
<feature type="domain" description="Outer membrane protein beta-barrel" evidence="4">
    <location>
        <begin position="8"/>
        <end position="225"/>
    </location>
</feature>
<proteinExistence type="predicted"/>
<evidence type="ECO:0000259" key="4">
    <source>
        <dbReference type="Pfam" id="PF13505"/>
    </source>
</evidence>
<dbReference type="InterPro" id="IPR027385">
    <property type="entry name" value="Beta-barrel_OMP"/>
</dbReference>
<dbReference type="RefSeq" id="WP_166411773.1">
    <property type="nucleotide sequence ID" value="NZ_CP049869.1"/>
</dbReference>
<evidence type="ECO:0000313" key="6">
    <source>
        <dbReference type="Proteomes" id="UP000503222"/>
    </source>
</evidence>
<dbReference type="EMBL" id="CP049869">
    <property type="protein sequence ID" value="QIK79385.1"/>
    <property type="molecule type" value="Genomic_DNA"/>
</dbReference>
<evidence type="ECO:0000256" key="1">
    <source>
        <dbReference type="ARBA" id="ARBA00022729"/>
    </source>
</evidence>
<organism evidence="5 6">
    <name type="scientific">Sphingomonas piscis</name>
    <dbReference type="NCBI Taxonomy" id="2714943"/>
    <lineage>
        <taxon>Bacteria</taxon>
        <taxon>Pseudomonadati</taxon>
        <taxon>Pseudomonadota</taxon>
        <taxon>Alphaproteobacteria</taxon>
        <taxon>Sphingomonadales</taxon>
        <taxon>Sphingomonadaceae</taxon>
        <taxon>Sphingomonas</taxon>
    </lineage>
</organism>
<evidence type="ECO:0000256" key="3">
    <source>
        <dbReference type="SAM" id="SignalP"/>
    </source>
</evidence>
<reference evidence="5 6" key="1">
    <citation type="submission" date="2020-03" db="EMBL/GenBank/DDBJ databases">
        <title>Sphingomonas sp. nov., isolated from fish.</title>
        <authorList>
            <person name="Hyun D.-W."/>
            <person name="Bae J.-W."/>
        </authorList>
    </citation>
    <scope>NUCLEOTIDE SEQUENCE [LARGE SCALE GENOMIC DNA]</scope>
    <source>
        <strain evidence="5 6">HDW15B</strain>
    </source>
</reference>
<feature type="signal peptide" evidence="3">
    <location>
        <begin position="1"/>
        <end position="21"/>
    </location>
</feature>
<feature type="region of interest" description="Disordered" evidence="2">
    <location>
        <begin position="260"/>
        <end position="279"/>
    </location>
</feature>
<dbReference type="KEGG" id="spii:G7077_11205"/>
<keyword evidence="1 3" id="KW-0732">Signal</keyword>
<dbReference type="Pfam" id="PF13505">
    <property type="entry name" value="OMP_b-brl"/>
    <property type="match status" value="1"/>
</dbReference>
<keyword evidence="6" id="KW-1185">Reference proteome</keyword>
<accession>A0A6G7YRL6</accession>
<feature type="chain" id="PRO_5026055863" evidence="3">
    <location>
        <begin position="22"/>
        <end position="279"/>
    </location>
</feature>
<feature type="compositionally biased region" description="Pro residues" evidence="2">
    <location>
        <begin position="263"/>
        <end position="279"/>
    </location>
</feature>
<dbReference type="InterPro" id="IPR011250">
    <property type="entry name" value="OMP/PagP_B-barrel"/>
</dbReference>
<gene>
    <name evidence="5" type="ORF">G7077_11205</name>
</gene>
<dbReference type="Proteomes" id="UP000503222">
    <property type="component" value="Chromosome"/>
</dbReference>